<name>A0A399STX0_9BACT</name>
<dbReference type="OrthoDB" id="1522765at2"/>
<dbReference type="InterPro" id="IPR050491">
    <property type="entry name" value="AmpC-like"/>
</dbReference>
<keyword evidence="1" id="KW-0732">Signal</keyword>
<proteinExistence type="predicted"/>
<feature type="chain" id="PRO_5017410710" evidence="1">
    <location>
        <begin position="20"/>
        <end position="498"/>
    </location>
</feature>
<dbReference type="SUPFAM" id="SSF56601">
    <property type="entry name" value="beta-lactamase/transpeptidase-like"/>
    <property type="match status" value="1"/>
</dbReference>
<evidence type="ECO:0000259" key="2">
    <source>
        <dbReference type="Pfam" id="PF00144"/>
    </source>
</evidence>
<dbReference type="GO" id="GO:0016787">
    <property type="term" value="F:hydrolase activity"/>
    <property type="evidence" value="ECO:0007669"/>
    <property type="project" value="UniProtKB-KW"/>
</dbReference>
<gene>
    <name evidence="4" type="ORF">D1614_21270</name>
</gene>
<protein>
    <submittedName>
        <fullName evidence="4">Serine hydrolase</fullName>
    </submittedName>
</protein>
<accession>A0A399STX0</accession>
<dbReference type="RefSeq" id="WP_119440015.1">
    <property type="nucleotide sequence ID" value="NZ_QWGR01000019.1"/>
</dbReference>
<feature type="domain" description="Beta-lactamase-related" evidence="2">
    <location>
        <begin position="27"/>
        <end position="352"/>
    </location>
</feature>
<dbReference type="Gene3D" id="3.40.710.10">
    <property type="entry name" value="DD-peptidase/beta-lactamase superfamily"/>
    <property type="match status" value="1"/>
</dbReference>
<dbReference type="PANTHER" id="PTHR46825:SF15">
    <property type="entry name" value="BETA-LACTAMASE-RELATED DOMAIN-CONTAINING PROTEIN"/>
    <property type="match status" value="1"/>
</dbReference>
<dbReference type="Pfam" id="PF00144">
    <property type="entry name" value="Beta-lactamase"/>
    <property type="match status" value="1"/>
</dbReference>
<comment type="caution">
    <text evidence="4">The sequence shown here is derived from an EMBL/GenBank/DDBJ whole genome shotgun (WGS) entry which is preliminary data.</text>
</comment>
<dbReference type="PANTHER" id="PTHR46825">
    <property type="entry name" value="D-ALANYL-D-ALANINE-CARBOXYPEPTIDASE/ENDOPEPTIDASE AMPH"/>
    <property type="match status" value="1"/>
</dbReference>
<reference evidence="4 5" key="1">
    <citation type="submission" date="2018-08" db="EMBL/GenBank/DDBJ databases">
        <title>Pallidiluteibacterium maritimus gen. nov., sp. nov., isolated from coastal sediment.</title>
        <authorList>
            <person name="Zhou L.Y."/>
        </authorList>
    </citation>
    <scope>NUCLEOTIDE SEQUENCE [LARGE SCALE GENOMIC DNA]</scope>
    <source>
        <strain evidence="4 5">XSD2</strain>
    </source>
</reference>
<dbReference type="EMBL" id="QWGR01000019">
    <property type="protein sequence ID" value="RIJ45841.1"/>
    <property type="molecule type" value="Genomic_DNA"/>
</dbReference>
<evidence type="ECO:0000313" key="4">
    <source>
        <dbReference type="EMBL" id="RIJ45841.1"/>
    </source>
</evidence>
<dbReference type="InterPro" id="IPR021860">
    <property type="entry name" value="Peptidase_S12_Pab87-rel_C"/>
</dbReference>
<evidence type="ECO:0000256" key="1">
    <source>
        <dbReference type="SAM" id="SignalP"/>
    </source>
</evidence>
<dbReference type="AlphaFoldDB" id="A0A399STX0"/>
<keyword evidence="5" id="KW-1185">Reference proteome</keyword>
<dbReference type="Pfam" id="PF11954">
    <property type="entry name" value="DUF3471"/>
    <property type="match status" value="1"/>
</dbReference>
<keyword evidence="4" id="KW-0378">Hydrolase</keyword>
<evidence type="ECO:0000259" key="3">
    <source>
        <dbReference type="Pfam" id="PF11954"/>
    </source>
</evidence>
<evidence type="ECO:0000313" key="5">
    <source>
        <dbReference type="Proteomes" id="UP000265926"/>
    </source>
</evidence>
<dbReference type="Gene3D" id="2.40.128.600">
    <property type="match status" value="1"/>
</dbReference>
<feature type="signal peptide" evidence="1">
    <location>
        <begin position="1"/>
        <end position="19"/>
    </location>
</feature>
<dbReference type="InterPro" id="IPR001466">
    <property type="entry name" value="Beta-lactam-related"/>
</dbReference>
<feature type="domain" description="Peptidase S12 Pab87-related C-terminal" evidence="3">
    <location>
        <begin position="393"/>
        <end position="492"/>
    </location>
</feature>
<dbReference type="Proteomes" id="UP000265926">
    <property type="component" value="Unassembled WGS sequence"/>
</dbReference>
<organism evidence="4 5">
    <name type="scientific">Maribellus luteus</name>
    <dbReference type="NCBI Taxonomy" id="2305463"/>
    <lineage>
        <taxon>Bacteria</taxon>
        <taxon>Pseudomonadati</taxon>
        <taxon>Bacteroidota</taxon>
        <taxon>Bacteroidia</taxon>
        <taxon>Marinilabiliales</taxon>
        <taxon>Prolixibacteraceae</taxon>
        <taxon>Maribellus</taxon>
    </lineage>
</organism>
<sequence length="498" mass="56898">MIKKSLFLLLLFFSVFLHAQEVDLAKLDQYFEKSLADWGTPGMSVAIVKDGQTVFSKGYGVMEAGEAARPDGNSLYAIASNSKAFTSYVIAQLVDEGQLNWDDKVQKFLPYFELYDPWVSAQVTVKDLLCHRVGLGTFSGDVMWYKSDLTSEEIIRRMKYLEPEFSFRDGFGYSNLMYITAGELIKKVTGKTWGQNVQERILDSLKMDRTIYSLPKLDVVGNYTTPHAFEDGKNIPIPYTDWEEVGALGGLISSVNDMAKWMTFMMSSDNKAKNELWKLLNSYTVNRDKANDFDMHFSGYGLGWGLSDYYGRLRVGHTGGYDGMISAVTMIPDEKLGVVVLSNGMNPPMMAVTYYALNAFLGEETKDWSAALLKRKEERSKKDTRVEERLASRVEGTHPSLELEEYTGTYKADIYGNIEVKLENGKLRVYFERSPELSATLEHWHFDVWKLDWDIMHAWFNFGTLKFNMDNNLKITGMDFDVPNNDIFFEELKPRKVN</sequence>
<dbReference type="InterPro" id="IPR012338">
    <property type="entry name" value="Beta-lactam/transpept-like"/>
</dbReference>